<keyword evidence="1" id="KW-1133">Transmembrane helix</keyword>
<name>A0ABS8XT04_9BURK</name>
<dbReference type="EMBL" id="JAJTWU010000006">
    <property type="protein sequence ID" value="MCE4555844.1"/>
    <property type="molecule type" value="Genomic_DNA"/>
</dbReference>
<dbReference type="Proteomes" id="UP001200741">
    <property type="component" value="Unassembled WGS sequence"/>
</dbReference>
<keyword evidence="1" id="KW-0812">Transmembrane</keyword>
<gene>
    <name evidence="3" type="ORF">LXT13_15665</name>
</gene>
<evidence type="ECO:0000313" key="4">
    <source>
        <dbReference type="Proteomes" id="UP001200741"/>
    </source>
</evidence>
<feature type="domain" description="Type 4 fimbrial biogenesis protein PilX N-terminal" evidence="2">
    <location>
        <begin position="10"/>
        <end position="61"/>
    </location>
</feature>
<proteinExistence type="predicted"/>
<keyword evidence="4" id="KW-1185">Reference proteome</keyword>
<keyword evidence="1" id="KW-0472">Membrane</keyword>
<protein>
    <submittedName>
        <fullName evidence="3">PilX N-terminal domain-containing pilus assembly protein</fullName>
    </submittedName>
</protein>
<evidence type="ECO:0000256" key="1">
    <source>
        <dbReference type="SAM" id="Phobius"/>
    </source>
</evidence>
<dbReference type="RefSeq" id="WP_233372898.1">
    <property type="nucleotide sequence ID" value="NZ_JAJTWU010000006.1"/>
</dbReference>
<organism evidence="3 4">
    <name type="scientific">Pelomonas cellulosilytica</name>
    <dbReference type="NCBI Taxonomy" id="2906762"/>
    <lineage>
        <taxon>Bacteria</taxon>
        <taxon>Pseudomonadati</taxon>
        <taxon>Pseudomonadota</taxon>
        <taxon>Betaproteobacteria</taxon>
        <taxon>Burkholderiales</taxon>
        <taxon>Sphaerotilaceae</taxon>
        <taxon>Roseateles</taxon>
    </lineage>
</organism>
<dbReference type="InterPro" id="IPR025746">
    <property type="entry name" value="PilX_N_dom"/>
</dbReference>
<evidence type="ECO:0000259" key="2">
    <source>
        <dbReference type="Pfam" id="PF14341"/>
    </source>
</evidence>
<sequence length="427" mass="44948">MTRSLVRQQAGAATLIVVMMLFLVMALLAAYANRGQLFEQRVSGTYGRAALAQQAAEAGVEWTLAQLNGTAIDNSCKPVAAGGQRFVDRYLSIDGADRSFTWLNGEAKGVVDCARDAENGSWSCRCPAADSKHAVRDSMQAEELTPSFAILLPKSKGAGTLELTIQGCTDSSPDRCLPDNLFDLTKAQLATIKTSALVALVSAVRTPPSMPLVVKGDIQSAGAGLGLHNTDPKSGGLLLQMGGNWPDKLDTRLDTVPGASLSQAVVHDATLNDPKTDVFKMYMGATSARYVNHPALRKLACDGDCASALEDAYAAGQRIVWIAGDLRISSNKVLGTLDDPMLIVATGAVALTGPFQINGMLVAQGDLAWTNTSGMPSLINGIVLVGGAMATQGAVDIVYQQKIANQLRNRMGSFVRVPGGWTDSPPL</sequence>
<reference evidence="3 4" key="1">
    <citation type="submission" date="2021-12" db="EMBL/GenBank/DDBJ databases">
        <title>Genome seq of P8.</title>
        <authorList>
            <person name="Seo T."/>
        </authorList>
    </citation>
    <scope>NUCLEOTIDE SEQUENCE [LARGE SCALE GENOMIC DNA]</scope>
    <source>
        <strain evidence="3 4">P8</strain>
    </source>
</reference>
<feature type="transmembrane region" description="Helical" evidence="1">
    <location>
        <begin position="12"/>
        <end position="32"/>
    </location>
</feature>
<comment type="caution">
    <text evidence="3">The sequence shown here is derived from an EMBL/GenBank/DDBJ whole genome shotgun (WGS) entry which is preliminary data.</text>
</comment>
<evidence type="ECO:0000313" key="3">
    <source>
        <dbReference type="EMBL" id="MCE4555844.1"/>
    </source>
</evidence>
<dbReference type="Pfam" id="PF14341">
    <property type="entry name" value="PilX_N"/>
    <property type="match status" value="1"/>
</dbReference>
<accession>A0ABS8XT04</accession>